<dbReference type="Proteomes" id="UP000646827">
    <property type="component" value="Unassembled WGS sequence"/>
</dbReference>
<gene>
    <name evidence="1" type="ORF">INT45_000155</name>
</gene>
<keyword evidence="2" id="KW-1185">Reference proteome</keyword>
<dbReference type="OrthoDB" id="2287847at2759"/>
<dbReference type="EMBL" id="JAEPRB010000048">
    <property type="protein sequence ID" value="KAG2224140.1"/>
    <property type="molecule type" value="Genomic_DNA"/>
</dbReference>
<comment type="caution">
    <text evidence="1">The sequence shown here is derived from an EMBL/GenBank/DDBJ whole genome shotgun (WGS) entry which is preliminary data.</text>
</comment>
<evidence type="ECO:0000313" key="1">
    <source>
        <dbReference type="EMBL" id="KAG2224140.1"/>
    </source>
</evidence>
<sequence>MMDSQQEQKKENLLDKIQPLDNEEVRRRIQVIIKNRNQHFQETVTKMYNLLHQVIQLIQQFANNQDELMLQEIEHELKTIQLMESQQEHLRDKIVRFIHATSSSFEEIFNESPTPPLS</sequence>
<reference evidence="1 2" key="1">
    <citation type="submission" date="2020-12" db="EMBL/GenBank/DDBJ databases">
        <title>Metabolic potential, ecology and presence of endohyphal bacteria is reflected in genomic diversity of Mucoromycotina.</title>
        <authorList>
            <person name="Muszewska A."/>
            <person name="Okrasinska A."/>
            <person name="Steczkiewicz K."/>
            <person name="Drgas O."/>
            <person name="Orlowska M."/>
            <person name="Perlinska-Lenart U."/>
            <person name="Aleksandrzak-Piekarczyk T."/>
            <person name="Szatraj K."/>
            <person name="Zielenkiewicz U."/>
            <person name="Pilsyk S."/>
            <person name="Malc E."/>
            <person name="Mieczkowski P."/>
            <person name="Kruszewska J.S."/>
            <person name="Biernat P."/>
            <person name="Pawlowska J."/>
        </authorList>
    </citation>
    <scope>NUCLEOTIDE SEQUENCE [LARGE SCALE GENOMIC DNA]</scope>
    <source>
        <strain evidence="1 2">CBS 142.35</strain>
    </source>
</reference>
<evidence type="ECO:0000313" key="2">
    <source>
        <dbReference type="Proteomes" id="UP000646827"/>
    </source>
</evidence>
<name>A0A8H7S7B7_9FUNG</name>
<organism evidence="1 2">
    <name type="scientific">Circinella minor</name>
    <dbReference type="NCBI Taxonomy" id="1195481"/>
    <lineage>
        <taxon>Eukaryota</taxon>
        <taxon>Fungi</taxon>
        <taxon>Fungi incertae sedis</taxon>
        <taxon>Mucoromycota</taxon>
        <taxon>Mucoromycotina</taxon>
        <taxon>Mucoromycetes</taxon>
        <taxon>Mucorales</taxon>
        <taxon>Lichtheimiaceae</taxon>
        <taxon>Circinella</taxon>
    </lineage>
</organism>
<dbReference type="AlphaFoldDB" id="A0A8H7S7B7"/>
<protein>
    <submittedName>
        <fullName evidence="1">Uncharacterized protein</fullName>
    </submittedName>
</protein>
<proteinExistence type="predicted"/>
<accession>A0A8H7S7B7</accession>